<evidence type="ECO:0000256" key="1">
    <source>
        <dbReference type="SAM" id="SignalP"/>
    </source>
</evidence>
<gene>
    <name evidence="2" type="ORF">CC86DRAFT_109054</name>
</gene>
<dbReference type="EMBL" id="MU006238">
    <property type="protein sequence ID" value="KAF2821098.1"/>
    <property type="molecule type" value="Genomic_DNA"/>
</dbReference>
<evidence type="ECO:0000313" key="3">
    <source>
        <dbReference type="Proteomes" id="UP000799424"/>
    </source>
</evidence>
<feature type="signal peptide" evidence="1">
    <location>
        <begin position="1"/>
        <end position="18"/>
    </location>
</feature>
<dbReference type="AlphaFoldDB" id="A0A6A6ZJN5"/>
<accession>A0A6A6ZJN5</accession>
<evidence type="ECO:0000313" key="2">
    <source>
        <dbReference type="EMBL" id="KAF2821098.1"/>
    </source>
</evidence>
<feature type="chain" id="PRO_5025490690" evidence="1">
    <location>
        <begin position="19"/>
        <end position="103"/>
    </location>
</feature>
<keyword evidence="1" id="KW-0732">Signal</keyword>
<sequence>MRFPTIFILLPILTSASALLPRDNTCHTAPDGGACQAKPSYSSERIEWISDDVFFDVSCSAAGLGNTQKWAYVPGRGCWIIAEKTNAGCEDGLDYRKDFKGCL</sequence>
<reference evidence="2" key="1">
    <citation type="journal article" date="2020" name="Stud. Mycol.">
        <title>101 Dothideomycetes genomes: a test case for predicting lifestyles and emergence of pathogens.</title>
        <authorList>
            <person name="Haridas S."/>
            <person name="Albert R."/>
            <person name="Binder M."/>
            <person name="Bloem J."/>
            <person name="Labutti K."/>
            <person name="Salamov A."/>
            <person name="Andreopoulos B."/>
            <person name="Baker S."/>
            <person name="Barry K."/>
            <person name="Bills G."/>
            <person name="Bluhm B."/>
            <person name="Cannon C."/>
            <person name="Castanera R."/>
            <person name="Culley D."/>
            <person name="Daum C."/>
            <person name="Ezra D."/>
            <person name="Gonzalez J."/>
            <person name="Henrissat B."/>
            <person name="Kuo A."/>
            <person name="Liang C."/>
            <person name="Lipzen A."/>
            <person name="Lutzoni F."/>
            <person name="Magnuson J."/>
            <person name="Mondo S."/>
            <person name="Nolan M."/>
            <person name="Ohm R."/>
            <person name="Pangilinan J."/>
            <person name="Park H.-J."/>
            <person name="Ramirez L."/>
            <person name="Alfaro M."/>
            <person name="Sun H."/>
            <person name="Tritt A."/>
            <person name="Yoshinaga Y."/>
            <person name="Zwiers L.-H."/>
            <person name="Turgeon B."/>
            <person name="Goodwin S."/>
            <person name="Spatafora J."/>
            <person name="Crous P."/>
            <person name="Grigoriev I."/>
        </authorList>
    </citation>
    <scope>NUCLEOTIDE SEQUENCE</scope>
    <source>
        <strain evidence="2">CBS 113818</strain>
    </source>
</reference>
<protein>
    <submittedName>
        <fullName evidence="2">Uncharacterized protein</fullName>
    </submittedName>
</protein>
<keyword evidence="3" id="KW-1185">Reference proteome</keyword>
<proteinExistence type="predicted"/>
<dbReference type="Proteomes" id="UP000799424">
    <property type="component" value="Unassembled WGS sequence"/>
</dbReference>
<name>A0A6A6ZJN5_9PLEO</name>
<organism evidence="2 3">
    <name type="scientific">Ophiobolus disseminans</name>
    <dbReference type="NCBI Taxonomy" id="1469910"/>
    <lineage>
        <taxon>Eukaryota</taxon>
        <taxon>Fungi</taxon>
        <taxon>Dikarya</taxon>
        <taxon>Ascomycota</taxon>
        <taxon>Pezizomycotina</taxon>
        <taxon>Dothideomycetes</taxon>
        <taxon>Pleosporomycetidae</taxon>
        <taxon>Pleosporales</taxon>
        <taxon>Pleosporineae</taxon>
        <taxon>Phaeosphaeriaceae</taxon>
        <taxon>Ophiobolus</taxon>
    </lineage>
</organism>